<evidence type="ECO:0000259" key="2">
    <source>
        <dbReference type="Pfam" id="PF20150"/>
    </source>
</evidence>
<organism evidence="3 4">
    <name type="scientific">Cytospora leucostoma</name>
    <dbReference type="NCBI Taxonomy" id="1230097"/>
    <lineage>
        <taxon>Eukaryota</taxon>
        <taxon>Fungi</taxon>
        <taxon>Dikarya</taxon>
        <taxon>Ascomycota</taxon>
        <taxon>Pezizomycotina</taxon>
        <taxon>Sordariomycetes</taxon>
        <taxon>Sordariomycetidae</taxon>
        <taxon>Diaporthales</taxon>
        <taxon>Cytosporaceae</taxon>
        <taxon>Cytospora</taxon>
    </lineage>
</organism>
<accession>A0A423XHA8</accession>
<feature type="region of interest" description="Disordered" evidence="1">
    <location>
        <begin position="352"/>
        <end position="677"/>
    </location>
</feature>
<evidence type="ECO:0000313" key="3">
    <source>
        <dbReference type="EMBL" id="ROW15711.1"/>
    </source>
</evidence>
<proteinExistence type="predicted"/>
<comment type="caution">
    <text evidence="3">The sequence shown here is derived from an EMBL/GenBank/DDBJ whole genome shotgun (WGS) entry which is preliminary data.</text>
</comment>
<name>A0A423XHA8_9PEZI</name>
<dbReference type="InParanoid" id="A0A423XHA8"/>
<dbReference type="Pfam" id="PF20150">
    <property type="entry name" value="2EXR"/>
    <property type="match status" value="1"/>
</dbReference>
<feature type="compositionally biased region" description="Acidic residues" evidence="1">
    <location>
        <begin position="577"/>
        <end position="596"/>
    </location>
</feature>
<feature type="compositionally biased region" description="Acidic residues" evidence="1">
    <location>
        <begin position="623"/>
        <end position="643"/>
    </location>
</feature>
<dbReference type="STRING" id="1230097.A0A423XHA8"/>
<feature type="compositionally biased region" description="Acidic residues" evidence="1">
    <location>
        <begin position="491"/>
        <end position="500"/>
    </location>
</feature>
<dbReference type="EMBL" id="LKEB01000008">
    <property type="protein sequence ID" value="ROW15711.1"/>
    <property type="molecule type" value="Genomic_DNA"/>
</dbReference>
<evidence type="ECO:0000256" key="1">
    <source>
        <dbReference type="SAM" id="MobiDB-lite"/>
    </source>
</evidence>
<feature type="domain" description="2EXR" evidence="2">
    <location>
        <begin position="63"/>
        <end position="156"/>
    </location>
</feature>
<sequence length="677" mass="74694">MSDDNDSDQHYDSDSDHDESQESSSDEAGNGLFDLEASEGDSEKDGNLNGGFDSDDDDYLESFPRFMQLPPELREMVWLAFCPDLTASPRVFGVSTMGPVASKLMPGPSLEDQTAPMRTLLAIHGETRAMGLRSSPHQFTLQDGVCIRYHEENDVIHIHIPPNFDEDEIFLAIQQLGGQPRNIAVPYDFTDTHFADLCYLLPDVRRVFILFEDLDMGELSTKDHAWVVSDDVHHYYTEVQEVGEAGLVAALPSLFCWPDIDHHRDFALHNINYSNTGGSAFETRIQACRDWLADPLLYSDVLIEDDTATEEEKAEAAARLQSIEVWPMIRFNYDSGLEQFARMKAWEGPWDEYDSASSASDDPPDEYESEGIDDGTIDGDSSTDDEDDLHIDNSSDHDAPGRLLGSSSAIHNHLAAQFSSDDDDEESDHQGNNAEASESDEEEGEDGSGSRATSKPKRRVVDSDSEDESATETEEPPRPAANRRARAVLADSEDESDEDDAGARPAQGRKRRARAVPSDSEDEDEDEDKSPQPSRAQSHRARAIPDDSDDDGDEEEDERDARESATKPKDAEFSSSSEEDSSSDEEEEDDDEDDEPPPPKRLSLAKRLKMEAQRARPGNLGGDDSDADDYGAAPDDDEEDGDGASDHDGTSVAEEEEEDDDDDDDGDGDGGESEGDH</sequence>
<feature type="compositionally biased region" description="Basic and acidic residues" evidence="1">
    <location>
        <begin position="390"/>
        <end position="400"/>
    </location>
</feature>
<dbReference type="Proteomes" id="UP000285146">
    <property type="component" value="Unassembled WGS sequence"/>
</dbReference>
<feature type="compositionally biased region" description="Acidic residues" evidence="1">
    <location>
        <begin position="463"/>
        <end position="474"/>
    </location>
</feature>
<feature type="compositionally biased region" description="Acidic residues" evidence="1">
    <location>
        <begin position="519"/>
        <end position="528"/>
    </location>
</feature>
<dbReference type="AlphaFoldDB" id="A0A423XHA8"/>
<reference evidence="3 4" key="1">
    <citation type="submission" date="2015-09" db="EMBL/GenBank/DDBJ databases">
        <title>Host preference determinants of Valsa canker pathogens revealed by comparative genomics.</title>
        <authorList>
            <person name="Yin Z."/>
            <person name="Huang L."/>
        </authorList>
    </citation>
    <scope>NUCLEOTIDE SEQUENCE [LARGE SCALE GENOMIC DNA]</scope>
    <source>
        <strain evidence="3 4">SXYLt</strain>
    </source>
</reference>
<keyword evidence="4" id="KW-1185">Reference proteome</keyword>
<feature type="region of interest" description="Disordered" evidence="1">
    <location>
        <begin position="1"/>
        <end position="55"/>
    </location>
</feature>
<dbReference type="InterPro" id="IPR045518">
    <property type="entry name" value="2EXR"/>
</dbReference>
<dbReference type="OrthoDB" id="3501032at2759"/>
<feature type="compositionally biased region" description="Acidic residues" evidence="1">
    <location>
        <begin position="546"/>
        <end position="558"/>
    </location>
</feature>
<feature type="compositionally biased region" description="Basic and acidic residues" evidence="1">
    <location>
        <begin position="7"/>
        <end position="20"/>
    </location>
</feature>
<feature type="compositionally biased region" description="Acidic residues" evidence="1">
    <location>
        <begin position="362"/>
        <end position="389"/>
    </location>
</feature>
<feature type="compositionally biased region" description="Acidic residues" evidence="1">
    <location>
        <begin position="437"/>
        <end position="446"/>
    </location>
</feature>
<evidence type="ECO:0000313" key="4">
    <source>
        <dbReference type="Proteomes" id="UP000285146"/>
    </source>
</evidence>
<protein>
    <recommendedName>
        <fullName evidence="2">2EXR domain-containing protein</fullName>
    </recommendedName>
</protein>
<gene>
    <name evidence="3" type="ORF">VPNG_02136</name>
</gene>
<feature type="compositionally biased region" description="Basic and acidic residues" evidence="1">
    <location>
        <begin position="559"/>
        <end position="572"/>
    </location>
</feature>
<feature type="compositionally biased region" description="Acidic residues" evidence="1">
    <location>
        <begin position="653"/>
        <end position="677"/>
    </location>
</feature>